<dbReference type="Pfam" id="PF24366">
    <property type="entry name" value="DUF7522"/>
    <property type="match status" value="1"/>
</dbReference>
<organism evidence="2 3">
    <name type="scientific">Halorientalis regularis</name>
    <dbReference type="NCBI Taxonomy" id="660518"/>
    <lineage>
        <taxon>Archaea</taxon>
        <taxon>Methanobacteriati</taxon>
        <taxon>Methanobacteriota</taxon>
        <taxon>Stenosarchaea group</taxon>
        <taxon>Halobacteria</taxon>
        <taxon>Halobacteriales</taxon>
        <taxon>Haloarculaceae</taxon>
        <taxon>Halorientalis</taxon>
    </lineage>
</organism>
<feature type="region of interest" description="Disordered" evidence="1">
    <location>
        <begin position="1"/>
        <end position="25"/>
    </location>
</feature>
<sequence length="146" mass="16641">MADTPPDDLEAPSDEMAEIDDDELDDVDDHVRDLIDDLQDESDASLRSAIRYAADDYDVLFLREDVAETLSLPEREERAETLIMKGLSDPPQEGALFDFGTLDATMRFYDNVLVAHFPFREWSGIVFTFDRTEAPLVDLVHEQLDE</sequence>
<dbReference type="OrthoDB" id="246032at2157"/>
<gene>
    <name evidence="2" type="ORF">SAMN05216218_105185</name>
</gene>
<name>A0A1G7K711_9EURY</name>
<dbReference type="RefSeq" id="WP_092690538.1">
    <property type="nucleotide sequence ID" value="NZ_FNBK01000005.1"/>
</dbReference>
<dbReference type="EMBL" id="FNBK01000005">
    <property type="protein sequence ID" value="SDF32649.1"/>
    <property type="molecule type" value="Genomic_DNA"/>
</dbReference>
<dbReference type="InterPro" id="IPR055944">
    <property type="entry name" value="DUF7522"/>
</dbReference>
<evidence type="ECO:0000313" key="3">
    <source>
        <dbReference type="Proteomes" id="UP000199076"/>
    </source>
</evidence>
<accession>A0A1G7K711</accession>
<dbReference type="Proteomes" id="UP000199076">
    <property type="component" value="Unassembled WGS sequence"/>
</dbReference>
<keyword evidence="3" id="KW-1185">Reference proteome</keyword>
<evidence type="ECO:0000256" key="1">
    <source>
        <dbReference type="SAM" id="MobiDB-lite"/>
    </source>
</evidence>
<proteinExistence type="predicted"/>
<reference evidence="3" key="1">
    <citation type="submission" date="2016-10" db="EMBL/GenBank/DDBJ databases">
        <authorList>
            <person name="Varghese N."/>
            <person name="Submissions S."/>
        </authorList>
    </citation>
    <scope>NUCLEOTIDE SEQUENCE [LARGE SCALE GENOMIC DNA]</scope>
    <source>
        <strain evidence="3">IBRC-M 10760</strain>
    </source>
</reference>
<protein>
    <submittedName>
        <fullName evidence="2">Uncharacterized protein</fullName>
    </submittedName>
</protein>
<evidence type="ECO:0000313" key="2">
    <source>
        <dbReference type="EMBL" id="SDF32649.1"/>
    </source>
</evidence>
<dbReference type="AlphaFoldDB" id="A0A1G7K711"/>